<dbReference type="PANTHER" id="PTHR36384">
    <property type="entry name" value="SAWADEE PROTEIN"/>
    <property type="match status" value="1"/>
</dbReference>
<keyword evidence="2" id="KW-1185">Reference proteome</keyword>
<organism evidence="1 2">
    <name type="scientific">Taxus chinensis</name>
    <name type="common">Chinese yew</name>
    <name type="synonym">Taxus wallichiana var. chinensis</name>
    <dbReference type="NCBI Taxonomy" id="29808"/>
    <lineage>
        <taxon>Eukaryota</taxon>
        <taxon>Viridiplantae</taxon>
        <taxon>Streptophyta</taxon>
        <taxon>Embryophyta</taxon>
        <taxon>Tracheophyta</taxon>
        <taxon>Spermatophyta</taxon>
        <taxon>Pinopsida</taxon>
        <taxon>Pinidae</taxon>
        <taxon>Conifers II</taxon>
        <taxon>Cupressales</taxon>
        <taxon>Taxaceae</taxon>
        <taxon>Taxus</taxon>
    </lineage>
</organism>
<feature type="non-terminal residue" evidence="1">
    <location>
        <position position="1"/>
    </location>
</feature>
<dbReference type="AlphaFoldDB" id="A0AA38FD89"/>
<protein>
    <submittedName>
        <fullName evidence="1">Uncharacterized protein</fullName>
    </submittedName>
</protein>
<proteinExistence type="predicted"/>
<gene>
    <name evidence="1" type="ORF">KI387_029412</name>
</gene>
<dbReference type="Proteomes" id="UP000824469">
    <property type="component" value="Unassembled WGS sequence"/>
</dbReference>
<sequence length="485" mass="54042">RNTTKYTDKQGEPVMSEKNGAVASDLQSNHIKSKGKVKNISDICKNETTVITPMSRIEAVSCSTNQVSREMEIKTDDRLKHNPILNSMTVNLETVASLSREMEKKIDGSLKFTLDLNSFPLDLETEQLDIPTATVGLHSSTSIESMRSCQSGWLEEDNCDTLQNENSGYNLVDNGIVGKPVCLTAVIKNEGINLSEDHSPSASVCTKRPTSCLVINNRDGDYNCEMVSEQLTVEENQKNKVITDNELEKTVFPTYFTGEEKQQKLRSNKMFGNERHVQDYIQTGGNINASKKPTQHGNDLDAVDTLSSSKLARAHVRHNTSQNTKEPLHCSKHSCDIADQNLGNAKKIGKVVDEHEPLVHNTETSLPACNQCGTKERQFYYSEVLVLENLEKDISPCDVKKFIISMGYGVDRVCILTSLKFQQSTRGFVWLKDRASLMKALGFLQDDNLFIVSSNGRPWIAHIDDGLFEGIFEGLNIVSKVNVNL</sequence>
<accession>A0AA38FD89</accession>
<evidence type="ECO:0000313" key="1">
    <source>
        <dbReference type="EMBL" id="KAH9297730.1"/>
    </source>
</evidence>
<dbReference type="PANTHER" id="PTHR36384:SF1">
    <property type="entry name" value="SAWADEE PROTEIN"/>
    <property type="match status" value="1"/>
</dbReference>
<reference evidence="1 2" key="1">
    <citation type="journal article" date="2021" name="Nat. Plants">
        <title>The Taxus genome provides insights into paclitaxel biosynthesis.</title>
        <authorList>
            <person name="Xiong X."/>
            <person name="Gou J."/>
            <person name="Liao Q."/>
            <person name="Li Y."/>
            <person name="Zhou Q."/>
            <person name="Bi G."/>
            <person name="Li C."/>
            <person name="Du R."/>
            <person name="Wang X."/>
            <person name="Sun T."/>
            <person name="Guo L."/>
            <person name="Liang H."/>
            <person name="Lu P."/>
            <person name="Wu Y."/>
            <person name="Zhang Z."/>
            <person name="Ro D.K."/>
            <person name="Shang Y."/>
            <person name="Huang S."/>
            <person name="Yan J."/>
        </authorList>
    </citation>
    <scope>NUCLEOTIDE SEQUENCE [LARGE SCALE GENOMIC DNA]</scope>
    <source>
        <strain evidence="1">Ta-2019</strain>
    </source>
</reference>
<dbReference type="EMBL" id="JAHRHJ020000010">
    <property type="protein sequence ID" value="KAH9297730.1"/>
    <property type="molecule type" value="Genomic_DNA"/>
</dbReference>
<evidence type="ECO:0000313" key="2">
    <source>
        <dbReference type="Proteomes" id="UP000824469"/>
    </source>
</evidence>
<name>A0AA38FD89_TAXCH</name>
<comment type="caution">
    <text evidence="1">The sequence shown here is derived from an EMBL/GenBank/DDBJ whole genome shotgun (WGS) entry which is preliminary data.</text>
</comment>